<dbReference type="GO" id="GO:0044027">
    <property type="term" value="P:negative regulation of gene expression via chromosomal CpG island methylation"/>
    <property type="evidence" value="ECO:0007669"/>
    <property type="project" value="TreeGrafter"/>
</dbReference>
<gene>
    <name evidence="7" type="ORF">MVLG_04160</name>
</gene>
<evidence type="ECO:0000256" key="2">
    <source>
        <dbReference type="ARBA" id="ARBA00022603"/>
    </source>
</evidence>
<reference evidence="7" key="2">
    <citation type="submission" date="2010-11" db="EMBL/GenBank/DDBJ databases">
        <authorList>
            <consortium name="The Broad Institute Genome Sequencing Platform"/>
            <person name="Earl A."/>
            <person name="Ward D."/>
            <person name="Feldgarden M."/>
            <person name="Gevers D."/>
            <person name="Butler R."/>
            <person name="Young S.K."/>
            <person name="Zeng Q."/>
            <person name="Gargeya S."/>
            <person name="Fitzgerald M."/>
            <person name="Haas B."/>
            <person name="Abouelleil A."/>
            <person name="Alvarado L."/>
            <person name="Arachchi H.M."/>
            <person name="Berlin A."/>
            <person name="Brown A."/>
            <person name="Chapman S.B."/>
            <person name="Chen Z."/>
            <person name="Dunbar C."/>
            <person name="Freedman E."/>
            <person name="Gearin G."/>
            <person name="Gellesch M."/>
            <person name="Goldberg J."/>
            <person name="Griggs A."/>
            <person name="Gujja S."/>
            <person name="Heilman E."/>
            <person name="Heiman D."/>
            <person name="Howarth C."/>
            <person name="Larson L."/>
            <person name="Lui A."/>
            <person name="MacDonald P.J.P."/>
            <person name="Mehta T."/>
            <person name="Montmayeur A."/>
            <person name="Murphy C."/>
            <person name="Neiman D."/>
            <person name="Pearson M."/>
            <person name="Priest M."/>
            <person name="Roberts A."/>
            <person name="Saif S."/>
            <person name="Shea T."/>
            <person name="Shenoy N."/>
            <person name="Sisk P."/>
            <person name="Stolte C."/>
            <person name="Sykes S."/>
            <person name="White J."/>
            <person name="Yandava C."/>
            <person name="Wortman J."/>
            <person name="Nusbaum C."/>
            <person name="Birren B."/>
        </authorList>
    </citation>
    <scope>NUCLEOTIDE SEQUENCE</scope>
    <source>
        <strain evidence="7">P1A1 Lamole</strain>
    </source>
</reference>
<evidence type="ECO:0000256" key="4">
    <source>
        <dbReference type="ARBA" id="ARBA00022691"/>
    </source>
</evidence>
<dbReference type="InterPro" id="IPR031303">
    <property type="entry name" value="C5_meth_CS"/>
</dbReference>
<dbReference type="InParanoid" id="U5HAC8"/>
<dbReference type="GO" id="GO:0005634">
    <property type="term" value="C:nucleus"/>
    <property type="evidence" value="ECO:0007669"/>
    <property type="project" value="TreeGrafter"/>
</dbReference>
<dbReference type="OrthoDB" id="2534112at2759"/>
<feature type="region of interest" description="Disordered" evidence="6">
    <location>
        <begin position="1"/>
        <end position="144"/>
    </location>
</feature>
<keyword evidence="2 5" id="KW-0489">Methyltransferase</keyword>
<reference evidence="7 9" key="3">
    <citation type="journal article" date="2015" name="BMC Genomics">
        <title>Sex and parasites: genomic and transcriptomic analysis of Microbotryum lychnidis-dioicae, the biotrophic and plant-castrating anther smut fungus.</title>
        <authorList>
            <person name="Perlin M.H."/>
            <person name="Amselem J."/>
            <person name="Fontanillas E."/>
            <person name="Toh S.S."/>
            <person name="Chen Z."/>
            <person name="Goldberg J."/>
            <person name="Duplessis S."/>
            <person name="Henrissat B."/>
            <person name="Young S."/>
            <person name="Zeng Q."/>
            <person name="Aguileta G."/>
            <person name="Petit E."/>
            <person name="Badouin H."/>
            <person name="Andrews J."/>
            <person name="Razeeq D."/>
            <person name="Gabaldon T."/>
            <person name="Quesneville H."/>
            <person name="Giraud T."/>
            <person name="Hood M.E."/>
            <person name="Schultz D.J."/>
            <person name="Cuomo C.A."/>
        </authorList>
    </citation>
    <scope>NUCLEOTIDE SEQUENCE [LARGE SCALE GENOMIC DNA]</scope>
    <source>
        <strain evidence="9">p1A1 Lamole</strain>
        <strain evidence="7">P1A1 Lamole</strain>
    </source>
</reference>
<feature type="region of interest" description="Disordered" evidence="6">
    <location>
        <begin position="1818"/>
        <end position="1852"/>
    </location>
</feature>
<feature type="region of interest" description="Disordered" evidence="6">
    <location>
        <begin position="308"/>
        <end position="348"/>
    </location>
</feature>
<dbReference type="GO" id="GO:0003677">
    <property type="term" value="F:DNA binding"/>
    <property type="evidence" value="ECO:0007669"/>
    <property type="project" value="TreeGrafter"/>
</dbReference>
<organism evidence="7">
    <name type="scientific">Microbotryum lychnidis-dioicae (strain p1A1 Lamole / MvSl-1064)</name>
    <name type="common">Anther smut fungus</name>
    <dbReference type="NCBI Taxonomy" id="683840"/>
    <lineage>
        <taxon>Eukaryota</taxon>
        <taxon>Fungi</taxon>
        <taxon>Dikarya</taxon>
        <taxon>Basidiomycota</taxon>
        <taxon>Pucciniomycotina</taxon>
        <taxon>Microbotryomycetes</taxon>
        <taxon>Microbotryales</taxon>
        <taxon>Microbotryaceae</taxon>
        <taxon>Microbotryum</taxon>
    </lineage>
</organism>
<dbReference type="EMBL" id="GL541686">
    <property type="protein sequence ID" value="KDE05470.1"/>
    <property type="molecule type" value="Genomic_DNA"/>
</dbReference>
<reference evidence="9" key="1">
    <citation type="submission" date="2010-11" db="EMBL/GenBank/DDBJ databases">
        <title>The genome sequence of Microbotryum violaceum strain p1A1 Lamole.</title>
        <authorList>
            <person name="Cuomo C."/>
            <person name="Perlin M."/>
            <person name="Young S.K."/>
            <person name="Zeng Q."/>
            <person name="Gargeya S."/>
            <person name="Alvarado L."/>
            <person name="Berlin A."/>
            <person name="Chapman S.B."/>
            <person name="Chen Z."/>
            <person name="Freedman E."/>
            <person name="Gellesch M."/>
            <person name="Goldberg J."/>
            <person name="Griggs A."/>
            <person name="Gujja S."/>
            <person name="Heilman E."/>
            <person name="Heiman D."/>
            <person name="Howarth C."/>
            <person name="Mehta T."/>
            <person name="Neiman D."/>
            <person name="Pearson M."/>
            <person name="Roberts A."/>
            <person name="Saif S."/>
            <person name="Shea T."/>
            <person name="Shenoy N."/>
            <person name="Sisk P."/>
            <person name="Stolte C."/>
            <person name="Sykes S."/>
            <person name="White J."/>
            <person name="Yandava C."/>
            <person name="Haas B."/>
            <person name="Nusbaum C."/>
            <person name="Birren B."/>
        </authorList>
    </citation>
    <scope>NUCLEOTIDE SEQUENCE [LARGE SCALE GENOMIC DNA]</scope>
    <source>
        <strain evidence="9">p1A1 Lamole</strain>
    </source>
</reference>
<protein>
    <recommendedName>
        <fullName evidence="1">DNA (cytosine-5-)-methyltransferase</fullName>
        <ecNumber evidence="1">2.1.1.37</ecNumber>
    </recommendedName>
</protein>
<dbReference type="InterPro" id="IPR043151">
    <property type="entry name" value="BAH_sf"/>
</dbReference>
<feature type="compositionally biased region" description="Acidic residues" evidence="6">
    <location>
        <begin position="40"/>
        <end position="52"/>
    </location>
</feature>
<keyword evidence="4 5" id="KW-0949">S-adenosyl-L-methionine</keyword>
<dbReference type="HOGENOM" id="CLU_236856_0_0_1"/>
<feature type="compositionally biased region" description="Basic and acidic residues" evidence="6">
    <location>
        <begin position="368"/>
        <end position="383"/>
    </location>
</feature>
<dbReference type="STRING" id="683840.U5HAC8"/>
<dbReference type="PANTHER" id="PTHR10629">
    <property type="entry name" value="CYTOSINE-SPECIFIC METHYLTRANSFERASE"/>
    <property type="match status" value="1"/>
</dbReference>
<accession>U5HAC8</accession>
<keyword evidence="3 5" id="KW-0808">Transferase</keyword>
<sequence length="1852" mass="209270">MKRRRRKGTSSELGEEVHALSDGPELADVSRRSSSSEPQLDGDDDEHDEQEIEPPLALPPLPSLAPSQTLSPTDARRQPHLPTRDVSPSLGAPSPVASTSTRSVSAAGRSPTPPESATGSDGVSEFGLDSGRRPSSAIQPGRGHHKNYYIDEELDQEYRAFERASQVWLKAHHKYPQYRLFESIKVRLSDLIKNRWRWWKGVSNYERLAYFEDRKWPNQKQVTEIRHRVGPKAIDLTIEDSDDESDAESHRLLELEWQDPDEASAPIELNEFGHVYSGDAFINDPQRFDALPTPPPTLEERLARYQRETARVERVRKRKKKRRRVEPEKGPTPGASEPRISPILEVNSPQQVPKLVDLEYDVESKSVTRTRAKDKDAARDKSLVVRQQAAPGASRTLVRPQLRKTIDNPRPRRLFGIARKKKTVPGRRPQSAPDRKALLPQADPTINEFHEYHLFELFEIPLPTTSKTKGAFAMRDFALYSKRVHSRSMSDLLLLDGSNKSQFDRLEFEGWVLPEVETLPESGRDSADDGWVEFDRIDLEWETRGDRIPHEFDGLRKVVIAASDIVGLVPRLERNTGRPCFYLVTKLGSYRLETPDESYRKGRHLDRASIFINLFVFGRENHVLGQNNRPIRDLVADLTAKLHDPKLVKATMAALERLPPTYQLPKPWPSYVNPTRDLGIARLLHRHLVNTPFVTPVVYSLVAPFLEPKSVRTDEKAVIPGRRAQANSAAAVELQEELEQAILDWWEYDSDPEITLEGAGVLREHPERANGMEGDGIAGSRITVYDCMRVDADVFKVGDTVLVAGTRTDGQNKAEDASAIERARREAQRDNQEGDWYDDGPPPCFATKALPAKLWYAKIVYFFADNDDADPEPDIKAHVSWLTPLCDTPLGSLAPKRALYYNDHCSTISATTIARKIDIVELDHCSGVPPPTGLYYSLHWDWHTNNYVDSHPVEYLSGPKAFERCETVNIERCSSCERRIEEYETSFFDPKTELSTDRAAWIEDSLIPAFKVGQNTYHLGDYCYLIPLRSEGSTNKTNRREPYLLGQLIGVGNVKIGDRPTRLPPFDSETYLKVRALLRYDDVSDKNLVFGKRDFDERRLVLTDIVYDGFYWSNLEGTFRLETWKEVKDQAGDTFVTDTGEHDAIALAALQQRQDVFYAGRGLSFLEVDEDTYWSLARNWVLSACNDIELGERNVLRTLTANEIDDIERCPECDRQYQLDRQRQAYVAETIAREPVRYALGALSAYSGVDLLSIGLERGCSAVKTKAAIEQNPYAAAALKANGQKVYNCPTSDYVEALHYSQSVPVQDENKSTRPAPLKRGEVHLIQSGPPCQGFSSQNQCKTQDDVRCLEPFVWLSAVEQYRPLFAVFENVSDIQRFILPRVLEEEAVEKGGLLRLLMSALIQLGYQVRLDVHQAAAFGTPQGRRRVILMCARRGLFLPAAPQPTHAFTDNGLKTFAAPYEKGTKIHTALSSLRRGGHAPHHAVTIEAAINDLPSFGFADAFDLTPAGEADFAWEQYQPIGFRSRQDVLEQDHKAKSFYASKYPKSSFQRSLRVRTTELHYTTLTPETSEHVVPAVPEIHASYFANIAKRSMMKNGRVPGKSHNYRDIPLEVTIEFEDGVEQSFALRPELPSAMQDEDKRGSRDPEHFWARLEWTQVISTLLTQLQPAGYWHGPRIHPVDNRQLSVRETARLFGCPDHIKLEAVGRAADEDERFDEMYKLVGNAVPVPLAEAIGRELLRVVDAMICEARDTPSEPIALCDQEREENFFAAIWTKLEAAEHRQRLDHDATTCSAEKTMVFGEEGSDGSDNVVLTFIPKKQSKTSPSSAHTFTSSRVDKRSMKIRGSGSQSRS</sequence>
<feature type="compositionally biased region" description="Basic residues" evidence="6">
    <location>
        <begin position="314"/>
        <end position="324"/>
    </location>
</feature>
<dbReference type="Gene3D" id="3.40.50.150">
    <property type="entry name" value="Vaccinia Virus protein VP39"/>
    <property type="match status" value="1"/>
</dbReference>
<dbReference type="EC" id="2.1.1.37" evidence="1"/>
<evidence type="ECO:0000256" key="3">
    <source>
        <dbReference type="ARBA" id="ARBA00022679"/>
    </source>
</evidence>
<evidence type="ECO:0000313" key="9">
    <source>
        <dbReference type="Proteomes" id="UP000017200"/>
    </source>
</evidence>
<name>U5HAC8_USTV1</name>
<dbReference type="Pfam" id="PF00145">
    <property type="entry name" value="DNA_methylase"/>
    <property type="match status" value="1"/>
</dbReference>
<feature type="compositionally biased region" description="Low complexity" evidence="6">
    <location>
        <begin position="64"/>
        <end position="73"/>
    </location>
</feature>
<dbReference type="Gene3D" id="2.30.30.490">
    <property type="match status" value="2"/>
</dbReference>
<dbReference type="GO" id="GO:0032259">
    <property type="term" value="P:methylation"/>
    <property type="evidence" value="ECO:0007669"/>
    <property type="project" value="UniProtKB-KW"/>
</dbReference>
<dbReference type="SUPFAM" id="SSF53335">
    <property type="entry name" value="S-adenosyl-L-methionine-dependent methyltransferases"/>
    <property type="match status" value="1"/>
</dbReference>
<dbReference type="PROSITE" id="PS00095">
    <property type="entry name" value="C5_MTASE_2"/>
    <property type="match status" value="1"/>
</dbReference>
<feature type="active site" evidence="5">
    <location>
        <position position="1332"/>
    </location>
</feature>
<comment type="similarity">
    <text evidence="5">Belongs to the class I-like SAM-binding methyltransferase superfamily. C5-methyltransferase family.</text>
</comment>
<evidence type="ECO:0000313" key="8">
    <source>
        <dbReference type="EnsemblFungi" id="MVLG_04160T0"/>
    </source>
</evidence>
<keyword evidence="9" id="KW-1185">Reference proteome</keyword>
<dbReference type="Gene3D" id="3.90.120.10">
    <property type="entry name" value="DNA Methylase, subunit A, domain 2"/>
    <property type="match status" value="1"/>
</dbReference>
<dbReference type="InterPro" id="IPR050390">
    <property type="entry name" value="C5-Methyltransferase"/>
</dbReference>
<dbReference type="EnsemblFungi" id="MVLG_04160T0">
    <property type="protein sequence ID" value="MVLG_04160T0"/>
    <property type="gene ID" value="MVLG_04160"/>
</dbReference>
<feature type="compositionally biased region" description="Polar residues" evidence="6">
    <location>
        <begin position="1822"/>
        <end position="1834"/>
    </location>
</feature>
<dbReference type="GO" id="GO:0003886">
    <property type="term" value="F:DNA (cytosine-5-)-methyltransferase activity"/>
    <property type="evidence" value="ECO:0007669"/>
    <property type="project" value="UniProtKB-EC"/>
</dbReference>
<dbReference type="InterPro" id="IPR001525">
    <property type="entry name" value="C5_MeTfrase"/>
</dbReference>
<feature type="compositionally biased region" description="Low complexity" evidence="6">
    <location>
        <begin position="92"/>
        <end position="110"/>
    </location>
</feature>
<dbReference type="InterPro" id="IPR029063">
    <property type="entry name" value="SAM-dependent_MTases_sf"/>
</dbReference>
<evidence type="ECO:0000313" key="7">
    <source>
        <dbReference type="EMBL" id="KDE05470.1"/>
    </source>
</evidence>
<dbReference type="Proteomes" id="UP000017200">
    <property type="component" value="Unassembled WGS sequence"/>
</dbReference>
<evidence type="ECO:0000256" key="6">
    <source>
        <dbReference type="SAM" id="MobiDB-lite"/>
    </source>
</evidence>
<dbReference type="EMBL" id="AEIJ01000410">
    <property type="status" value="NOT_ANNOTATED_CDS"/>
    <property type="molecule type" value="Genomic_DNA"/>
</dbReference>
<proteinExistence type="inferred from homology"/>
<evidence type="ECO:0000256" key="1">
    <source>
        <dbReference type="ARBA" id="ARBA00011975"/>
    </source>
</evidence>
<reference evidence="8" key="4">
    <citation type="submission" date="2015-06" db="UniProtKB">
        <authorList>
            <consortium name="EnsemblFungi"/>
        </authorList>
    </citation>
    <scope>IDENTIFICATION</scope>
</reference>
<evidence type="ECO:0000256" key="5">
    <source>
        <dbReference type="PROSITE-ProRule" id="PRU01016"/>
    </source>
</evidence>
<dbReference type="PROSITE" id="PS51679">
    <property type="entry name" value="SAM_MT_C5"/>
    <property type="match status" value="1"/>
</dbReference>
<dbReference type="PANTHER" id="PTHR10629:SF52">
    <property type="entry name" value="DNA (CYTOSINE-5)-METHYLTRANSFERASE 1"/>
    <property type="match status" value="1"/>
</dbReference>
<feature type="region of interest" description="Disordered" evidence="6">
    <location>
        <begin position="368"/>
        <end position="397"/>
    </location>
</feature>